<dbReference type="GO" id="GO:0003676">
    <property type="term" value="F:nucleic acid binding"/>
    <property type="evidence" value="ECO:0007669"/>
    <property type="project" value="InterPro"/>
</dbReference>
<evidence type="ECO:0000259" key="10">
    <source>
        <dbReference type="PROSITE" id="PS50994"/>
    </source>
</evidence>
<gene>
    <name evidence="11" type="ORF">PHPALM_13974</name>
</gene>
<dbReference type="InterPro" id="IPR039537">
    <property type="entry name" value="Retrotran_Ty1/copia-like"/>
</dbReference>
<evidence type="ECO:0000256" key="5">
    <source>
        <dbReference type="ARBA" id="ARBA00022842"/>
    </source>
</evidence>
<dbReference type="Pfam" id="PF13976">
    <property type="entry name" value="gag_pre-integrs"/>
    <property type="match status" value="1"/>
</dbReference>
<evidence type="ECO:0000256" key="4">
    <source>
        <dbReference type="ARBA" id="ARBA00022801"/>
    </source>
</evidence>
<keyword evidence="12" id="KW-1185">Reference proteome</keyword>
<dbReference type="GO" id="GO:0015074">
    <property type="term" value="P:DNA integration"/>
    <property type="evidence" value="ECO:0007669"/>
    <property type="project" value="UniProtKB-KW"/>
</dbReference>
<keyword evidence="3" id="KW-0255">Endonuclease</keyword>
<comment type="caution">
    <text evidence="11">The sequence shown here is derived from an EMBL/GenBank/DDBJ whole genome shotgun (WGS) entry which is preliminary data.</text>
</comment>
<keyword evidence="8" id="KW-0548">Nucleotidyltransferase</keyword>
<dbReference type="Pfam" id="PF25597">
    <property type="entry name" value="SH3_retrovirus"/>
    <property type="match status" value="1"/>
</dbReference>
<dbReference type="InterPro" id="IPR012337">
    <property type="entry name" value="RNaseH-like_sf"/>
</dbReference>
<dbReference type="Proteomes" id="UP000237271">
    <property type="component" value="Unassembled WGS sequence"/>
</dbReference>
<keyword evidence="7" id="KW-0695">RNA-directed DNA polymerase</keyword>
<keyword evidence="1" id="KW-0540">Nuclease</keyword>
<protein>
    <submittedName>
        <fullName evidence="11">Integrase catalytic core protein</fullName>
    </submittedName>
</protein>
<dbReference type="InterPro" id="IPR036875">
    <property type="entry name" value="Znf_CCHC_sf"/>
</dbReference>
<proteinExistence type="predicted"/>
<dbReference type="GO" id="GO:0004519">
    <property type="term" value="F:endonuclease activity"/>
    <property type="evidence" value="ECO:0007669"/>
    <property type="project" value="UniProtKB-KW"/>
</dbReference>
<dbReference type="PANTHER" id="PTHR42648:SF11">
    <property type="entry name" value="TRANSPOSON TY4-P GAG-POL POLYPROTEIN"/>
    <property type="match status" value="1"/>
</dbReference>
<dbReference type="InterPro" id="IPR001584">
    <property type="entry name" value="Integrase_cat-core"/>
</dbReference>
<organism evidence="11 12">
    <name type="scientific">Phytophthora palmivora</name>
    <dbReference type="NCBI Taxonomy" id="4796"/>
    <lineage>
        <taxon>Eukaryota</taxon>
        <taxon>Sar</taxon>
        <taxon>Stramenopiles</taxon>
        <taxon>Oomycota</taxon>
        <taxon>Peronosporomycetes</taxon>
        <taxon>Peronosporales</taxon>
        <taxon>Peronosporaceae</taxon>
        <taxon>Phytophthora</taxon>
    </lineage>
</organism>
<dbReference type="OrthoDB" id="126856at2759"/>
<keyword evidence="2" id="KW-0479">Metal-binding</keyword>
<dbReference type="PANTHER" id="PTHR42648">
    <property type="entry name" value="TRANSPOSASE, PUTATIVE-RELATED"/>
    <property type="match status" value="1"/>
</dbReference>
<dbReference type="GO" id="GO:0008270">
    <property type="term" value="F:zinc ion binding"/>
    <property type="evidence" value="ECO:0007669"/>
    <property type="project" value="InterPro"/>
</dbReference>
<keyword evidence="8" id="KW-0808">Transferase</keyword>
<accession>A0A2P4XVZ6</accession>
<evidence type="ECO:0000256" key="7">
    <source>
        <dbReference type="ARBA" id="ARBA00022918"/>
    </source>
</evidence>
<evidence type="ECO:0000256" key="6">
    <source>
        <dbReference type="ARBA" id="ARBA00022908"/>
    </source>
</evidence>
<dbReference type="InterPro" id="IPR036397">
    <property type="entry name" value="RNaseH_sf"/>
</dbReference>
<dbReference type="AlphaFoldDB" id="A0A2P4XVZ6"/>
<dbReference type="InterPro" id="IPR057670">
    <property type="entry name" value="SH3_retrovirus"/>
</dbReference>
<evidence type="ECO:0000256" key="2">
    <source>
        <dbReference type="ARBA" id="ARBA00022723"/>
    </source>
</evidence>
<name>A0A2P4XVZ6_9STRA</name>
<dbReference type="SUPFAM" id="SSF57756">
    <property type="entry name" value="Retrovirus zinc finger-like domains"/>
    <property type="match status" value="1"/>
</dbReference>
<keyword evidence="5" id="KW-0460">Magnesium</keyword>
<keyword evidence="6" id="KW-0229">DNA integration</keyword>
<dbReference type="Gene3D" id="3.30.420.10">
    <property type="entry name" value="Ribonuclease H-like superfamily/Ribonuclease H"/>
    <property type="match status" value="1"/>
</dbReference>
<dbReference type="GO" id="GO:0003964">
    <property type="term" value="F:RNA-directed DNA polymerase activity"/>
    <property type="evidence" value="ECO:0007669"/>
    <property type="project" value="UniProtKB-KW"/>
</dbReference>
<evidence type="ECO:0000313" key="11">
    <source>
        <dbReference type="EMBL" id="POM69720.1"/>
    </source>
</evidence>
<dbReference type="GO" id="GO:0016787">
    <property type="term" value="F:hydrolase activity"/>
    <property type="evidence" value="ECO:0007669"/>
    <property type="project" value="UniProtKB-KW"/>
</dbReference>
<evidence type="ECO:0000256" key="3">
    <source>
        <dbReference type="ARBA" id="ARBA00022759"/>
    </source>
</evidence>
<sequence>MDDYAKRKYVIGKGSPESVATAGETALQAISNAPNGRDDPPRRSQGCTYCQRPNHFIRDCRVLQKHLRTGMVKEGTVLPTNFGIIERNYKITSLKWEFGFRTRCTFFVGKAYKLQVELASNMDLFQLTAKTITKTPSSALVASAPADDEPANALVAQPGMDPTVLLWHKRLGHPNFRDMQTMSRTHAAPGLAFSQAFRFPNISAHHRSKAPLDKVHSGINGPLPYPSLSGAHYFITFIDGYSRFMHLYVFRKATKNRFNTEVGALETQFNHYDPEVQRLQSDNGKEYEKLGKIIFDSYDTHTQFTNAYTPQQNGVAERRMRTILERVRALLIDGNLLRQLWGGAASTLPTLSITTPCELWRGKKPSLKYIKVFGCAAFALIPEPHRNKLEPRAKLCMFVGLPQNKKGYRLLSTTENRIVYSRDVTFKEDTFPTLAFLERATPNPLSTSLPRIKYEDVPAVYSKALLLHEHIDLEEEHTQHYTTVSLLAARYDPDPKTYKEAMRSAHASD</sequence>
<keyword evidence="8" id="KW-0239">DNA-directed DNA polymerase</keyword>
<reference evidence="11 12" key="1">
    <citation type="journal article" date="2017" name="Genome Biol. Evol.">
        <title>Phytophthora megakarya and P. palmivora, closely related causal agents of cacao black pod rot, underwent increases in genome sizes and gene numbers by different mechanisms.</title>
        <authorList>
            <person name="Ali S.S."/>
            <person name="Shao J."/>
            <person name="Lary D.J."/>
            <person name="Kronmiller B."/>
            <person name="Shen D."/>
            <person name="Strem M.D."/>
            <person name="Amoako-Attah I."/>
            <person name="Akrofi A.Y."/>
            <person name="Begoude B.A."/>
            <person name="Ten Hoopen G.M."/>
            <person name="Coulibaly K."/>
            <person name="Kebe B.I."/>
            <person name="Melnick R.L."/>
            <person name="Guiltinan M.J."/>
            <person name="Tyler B.M."/>
            <person name="Meinhardt L.W."/>
            <person name="Bailey B.A."/>
        </authorList>
    </citation>
    <scope>NUCLEOTIDE SEQUENCE [LARGE SCALE GENOMIC DNA]</scope>
    <source>
        <strain evidence="12">sbr112.9</strain>
    </source>
</reference>
<evidence type="ECO:0000256" key="8">
    <source>
        <dbReference type="ARBA" id="ARBA00022932"/>
    </source>
</evidence>
<dbReference type="EMBL" id="NCKW01007827">
    <property type="protein sequence ID" value="POM69720.1"/>
    <property type="molecule type" value="Genomic_DNA"/>
</dbReference>
<keyword evidence="4" id="KW-0378">Hydrolase</keyword>
<dbReference type="PROSITE" id="PS50994">
    <property type="entry name" value="INTEGRASE"/>
    <property type="match status" value="1"/>
</dbReference>
<evidence type="ECO:0000256" key="9">
    <source>
        <dbReference type="ARBA" id="ARBA00023172"/>
    </source>
</evidence>
<dbReference type="InterPro" id="IPR025724">
    <property type="entry name" value="GAG-pre-integrase_dom"/>
</dbReference>
<dbReference type="GO" id="GO:0006310">
    <property type="term" value="P:DNA recombination"/>
    <property type="evidence" value="ECO:0007669"/>
    <property type="project" value="UniProtKB-KW"/>
</dbReference>
<dbReference type="GO" id="GO:0003887">
    <property type="term" value="F:DNA-directed DNA polymerase activity"/>
    <property type="evidence" value="ECO:0007669"/>
    <property type="project" value="UniProtKB-KW"/>
</dbReference>
<feature type="domain" description="Integrase catalytic" evidence="10">
    <location>
        <begin position="207"/>
        <end position="373"/>
    </location>
</feature>
<dbReference type="SUPFAM" id="SSF53098">
    <property type="entry name" value="Ribonuclease H-like"/>
    <property type="match status" value="1"/>
</dbReference>
<evidence type="ECO:0000256" key="1">
    <source>
        <dbReference type="ARBA" id="ARBA00022722"/>
    </source>
</evidence>
<evidence type="ECO:0000313" key="12">
    <source>
        <dbReference type="Proteomes" id="UP000237271"/>
    </source>
</evidence>
<keyword evidence="9" id="KW-0233">DNA recombination</keyword>